<gene>
    <name evidence="1" type="ORF">QFC19_006730</name>
</gene>
<reference evidence="1" key="1">
    <citation type="submission" date="2023-04" db="EMBL/GenBank/DDBJ databases">
        <title>Draft Genome sequencing of Naganishia species isolated from polar environments using Oxford Nanopore Technology.</title>
        <authorList>
            <person name="Leo P."/>
            <person name="Venkateswaran K."/>
        </authorList>
    </citation>
    <scope>NUCLEOTIDE SEQUENCE</scope>
    <source>
        <strain evidence="1">MNA-CCFEE 5261</strain>
    </source>
</reference>
<accession>A0ACC2VG25</accession>
<comment type="caution">
    <text evidence="1">The sequence shown here is derived from an EMBL/GenBank/DDBJ whole genome shotgun (WGS) entry which is preliminary data.</text>
</comment>
<organism evidence="1 2">
    <name type="scientific">Naganishia cerealis</name>
    <dbReference type="NCBI Taxonomy" id="610337"/>
    <lineage>
        <taxon>Eukaryota</taxon>
        <taxon>Fungi</taxon>
        <taxon>Dikarya</taxon>
        <taxon>Basidiomycota</taxon>
        <taxon>Agaricomycotina</taxon>
        <taxon>Tremellomycetes</taxon>
        <taxon>Filobasidiales</taxon>
        <taxon>Filobasidiaceae</taxon>
        <taxon>Naganishia</taxon>
    </lineage>
</organism>
<evidence type="ECO:0000313" key="2">
    <source>
        <dbReference type="Proteomes" id="UP001241377"/>
    </source>
</evidence>
<evidence type="ECO:0000313" key="1">
    <source>
        <dbReference type="EMBL" id="KAJ9097556.1"/>
    </source>
</evidence>
<keyword evidence="2" id="KW-1185">Reference proteome</keyword>
<sequence length="975" mass="107056">MGTSDARPSPASSSSSFSLSAPSTPPESSSPVTEVAVAPEVIQGYSAMSTLPEFGSVNLPGSGPFPVFSNSQHSLDPHGLSRYLMNPEDPILDYMYPVPLRPKAAPPPPAITESTVSTRPQSQSRQPSFSLFGKKSSHGSSPLARSSVLKSQNVFDESQAEVEADLVEATETAEMSAEEDVGSLNTPTLTNRSMSAKPSGVAKPALSIATSIPMSSRSVSLDSLENRMASSESSLVSNSTDSTDEMKTPVIESESLPPVLHVSTGQEAGETVEPILDSSKERTPTAAVKRPGLISGSWKTWLGVHKSDKTKKEKLQVKKPKNLLPAPEISIALSVDPLSGTLPGSIPPSASTLVEEELHIPEQVSSRELECIKTIHRMTLNKLHAIRAVNSSHPAVVDVVDKVSYQRNLLLNPAIAQLQSPRSSSPMIDVGSCIFPQADIFSIDVRLINILRKLDARKFDDTQIQEIKHLKMSAVQSRMEKEKRWSQIARSRSDDQSGIGIARFVERPCFEDRMVDYDSEMQPRKVRTARGLAMWEPEFTKQTEGWVELAQQNLLKRAEWLGQYPSSQSSPLQPASRLQSSISSEDLASTTTVSPKRRNDFSVVNTRLSPPVRKTIARPPSTIDLWAPTRQKDRRQEPSDTEEDDSEEEESDDSDLDDLPLSNFRNSSRPVSNVLQSAPRANRSSHLSQMLSRPPSMMFPVTKPQPLEGPNVTTTVQPLQTKRGSTQDSDKYREEYLKVRNRIEKSRKGETERERMSQAIRERTKSATHSATPASGAYARQEFAKDLRVDSMNKGPSAGSASAPTSPRRHSRNLSYSSALPSAVSVAKKSHRPTGDTRPSAQALPGTRSSQYASGNSLTRRSMSYADVGNSGNYMYGMPNIAPPVMFVPVPMMPFAPMVNPFGMPMQTTTPQMMMMSQLQQQQQQQQRQRPERPRRQSAMELTNTASSGQKQHPERSTLPRGGSRGRIDGRDPVR</sequence>
<dbReference type="EMBL" id="JASBWR010000084">
    <property type="protein sequence ID" value="KAJ9097556.1"/>
    <property type="molecule type" value="Genomic_DNA"/>
</dbReference>
<name>A0ACC2VG25_9TREE</name>
<proteinExistence type="predicted"/>
<dbReference type="Proteomes" id="UP001241377">
    <property type="component" value="Unassembled WGS sequence"/>
</dbReference>
<protein>
    <submittedName>
        <fullName evidence="1">Uncharacterized protein</fullName>
    </submittedName>
</protein>